<dbReference type="GO" id="GO:0019706">
    <property type="term" value="F:protein-cysteine S-palmitoyltransferase activity"/>
    <property type="evidence" value="ECO:0007669"/>
    <property type="project" value="UniProtKB-EC"/>
</dbReference>
<evidence type="ECO:0000256" key="8">
    <source>
        <dbReference type="SAM" id="MobiDB-lite"/>
    </source>
</evidence>
<keyword evidence="5 7" id="KW-0472">Membrane</keyword>
<dbReference type="PANTHER" id="PTHR12246">
    <property type="entry name" value="PALMITOYLTRANSFERASE ZDHHC16"/>
    <property type="match status" value="1"/>
</dbReference>
<feature type="transmembrane region" description="Helical" evidence="7">
    <location>
        <begin position="192"/>
        <end position="214"/>
    </location>
</feature>
<evidence type="ECO:0000256" key="6">
    <source>
        <dbReference type="ARBA" id="ARBA00023315"/>
    </source>
</evidence>
<name>A0AAJ7IUJ8_9HYME</name>
<evidence type="ECO:0000256" key="7">
    <source>
        <dbReference type="RuleBase" id="RU079119"/>
    </source>
</evidence>
<dbReference type="RefSeq" id="XP_017877228.1">
    <property type="nucleotide sequence ID" value="XM_018021739.2"/>
</dbReference>
<evidence type="ECO:0000256" key="1">
    <source>
        <dbReference type="ARBA" id="ARBA00004141"/>
    </source>
</evidence>
<keyword evidence="10" id="KW-1185">Reference proteome</keyword>
<evidence type="ECO:0000256" key="3">
    <source>
        <dbReference type="ARBA" id="ARBA00022692"/>
    </source>
</evidence>
<evidence type="ECO:0000313" key="11">
    <source>
        <dbReference type="RefSeq" id="XP_017877228.1"/>
    </source>
</evidence>
<dbReference type="AlphaFoldDB" id="A0AAJ7IUJ8"/>
<feature type="domain" description="Palmitoyltransferase DHHC" evidence="9">
    <location>
        <begin position="140"/>
        <end position="176"/>
    </location>
</feature>
<gene>
    <name evidence="11" type="primary">LOC108623297</name>
</gene>
<feature type="transmembrane region" description="Helical" evidence="7">
    <location>
        <begin position="66"/>
        <end position="84"/>
    </location>
</feature>
<dbReference type="Proteomes" id="UP000694925">
    <property type="component" value="Unplaced"/>
</dbReference>
<keyword evidence="4 7" id="KW-1133">Transmembrane helix</keyword>
<dbReference type="GeneID" id="108623297"/>
<proteinExistence type="inferred from homology"/>
<sequence>MMYNPAPMYICNTVNRMGKQNGSCWWFVKAVKWIPVIFILTVVMWSYYAYVVQLCFYTVDNYVQKAFYLFIYHILFLLFLWSYWQTIFTDLIEIPDKFKIPDVEMGKVQQAETEEAQRQILERFAQDLPVTNRTMKGVIRFCEKCQLIKPDRAHHCSVCNTCILKMDHHCPWVNNCYFIRFWKGELDGVGRFHLLFLFFVALIFAISLNSLFLYHCYLVLHNRSTLEAFTPPMFSTGKDKDGFSLGKYNNFQEVFGDNPKLWFLPVFTSLGNGVTFPVRAQHQGTPNTYDSMGSTRNSFGDGVNFPERLCNEDTHTLLGPTTQQWGDETELDSPPLYGSQSGIV</sequence>
<dbReference type="Pfam" id="PF01529">
    <property type="entry name" value="DHHC"/>
    <property type="match status" value="1"/>
</dbReference>
<keyword evidence="2 7" id="KW-0808">Transferase</keyword>
<accession>A0AAJ7IUJ8</accession>
<protein>
    <recommendedName>
        <fullName evidence="7">Palmitoyltransferase</fullName>
        <ecNumber evidence="7">2.3.1.225</ecNumber>
    </recommendedName>
</protein>
<dbReference type="InterPro" id="IPR001594">
    <property type="entry name" value="Palmitoyltrfase_DHHC"/>
</dbReference>
<reference evidence="11" key="1">
    <citation type="submission" date="2025-08" db="UniProtKB">
        <authorList>
            <consortium name="RefSeq"/>
        </authorList>
    </citation>
    <scope>IDENTIFICATION</scope>
    <source>
        <tissue evidence="11">Whole body</tissue>
    </source>
</reference>
<evidence type="ECO:0000256" key="5">
    <source>
        <dbReference type="ARBA" id="ARBA00023136"/>
    </source>
</evidence>
<feature type="region of interest" description="Disordered" evidence="8">
    <location>
        <begin position="317"/>
        <end position="344"/>
    </location>
</feature>
<dbReference type="InterPro" id="IPR039859">
    <property type="entry name" value="PFA4/ZDH16/20/ERF2-like"/>
</dbReference>
<evidence type="ECO:0000259" key="9">
    <source>
        <dbReference type="Pfam" id="PF01529"/>
    </source>
</evidence>
<evidence type="ECO:0000313" key="10">
    <source>
        <dbReference type="Proteomes" id="UP000694925"/>
    </source>
</evidence>
<feature type="transmembrane region" description="Helical" evidence="7">
    <location>
        <begin position="33"/>
        <end position="59"/>
    </location>
</feature>
<comment type="similarity">
    <text evidence="7">Belongs to the DHHC palmitoyltransferase family.</text>
</comment>
<dbReference type="EC" id="2.3.1.225" evidence="7"/>
<organism evidence="10 11">
    <name type="scientific">Ceratina calcarata</name>
    <dbReference type="NCBI Taxonomy" id="156304"/>
    <lineage>
        <taxon>Eukaryota</taxon>
        <taxon>Metazoa</taxon>
        <taxon>Ecdysozoa</taxon>
        <taxon>Arthropoda</taxon>
        <taxon>Hexapoda</taxon>
        <taxon>Insecta</taxon>
        <taxon>Pterygota</taxon>
        <taxon>Neoptera</taxon>
        <taxon>Endopterygota</taxon>
        <taxon>Hymenoptera</taxon>
        <taxon>Apocrita</taxon>
        <taxon>Aculeata</taxon>
        <taxon>Apoidea</taxon>
        <taxon>Anthophila</taxon>
        <taxon>Apidae</taxon>
        <taxon>Ceratina</taxon>
        <taxon>Zadontomerus</taxon>
    </lineage>
</organism>
<comment type="catalytic activity">
    <reaction evidence="7">
        <text>L-cysteinyl-[protein] + hexadecanoyl-CoA = S-hexadecanoyl-L-cysteinyl-[protein] + CoA</text>
        <dbReference type="Rhea" id="RHEA:36683"/>
        <dbReference type="Rhea" id="RHEA-COMP:10131"/>
        <dbReference type="Rhea" id="RHEA-COMP:11032"/>
        <dbReference type="ChEBI" id="CHEBI:29950"/>
        <dbReference type="ChEBI" id="CHEBI:57287"/>
        <dbReference type="ChEBI" id="CHEBI:57379"/>
        <dbReference type="ChEBI" id="CHEBI:74151"/>
        <dbReference type="EC" id="2.3.1.225"/>
    </reaction>
</comment>
<comment type="domain">
    <text evidence="7">The DHHC domain is required for palmitoyltransferase activity.</text>
</comment>
<dbReference type="GO" id="GO:0016020">
    <property type="term" value="C:membrane"/>
    <property type="evidence" value="ECO:0007669"/>
    <property type="project" value="UniProtKB-SubCell"/>
</dbReference>
<keyword evidence="6 7" id="KW-0012">Acyltransferase</keyword>
<comment type="subcellular location">
    <subcellularLocation>
        <location evidence="1">Membrane</location>
        <topology evidence="1">Multi-pass membrane protein</topology>
    </subcellularLocation>
</comment>
<dbReference type="PROSITE" id="PS50216">
    <property type="entry name" value="DHHC"/>
    <property type="match status" value="1"/>
</dbReference>
<keyword evidence="3 7" id="KW-0812">Transmembrane</keyword>
<evidence type="ECO:0000256" key="4">
    <source>
        <dbReference type="ARBA" id="ARBA00022989"/>
    </source>
</evidence>
<evidence type="ECO:0000256" key="2">
    <source>
        <dbReference type="ARBA" id="ARBA00022679"/>
    </source>
</evidence>